<proteinExistence type="predicted"/>
<gene>
    <name evidence="3" type="primary">ATXN2</name>
    <name evidence="3" type="ORF">Ciccas_000403</name>
</gene>
<reference evidence="3 4" key="1">
    <citation type="submission" date="2024-11" db="EMBL/GenBank/DDBJ databases">
        <title>Adaptive evolution of stress response genes in parasites aligns with host niche diversity.</title>
        <authorList>
            <person name="Hahn C."/>
            <person name="Resl P."/>
        </authorList>
    </citation>
    <scope>NUCLEOTIDE SEQUENCE [LARGE SCALE GENOMIC DNA]</scope>
    <source>
        <strain evidence="3">EGGRZ-B1_66</strain>
        <tissue evidence="3">Body</tissue>
    </source>
</reference>
<evidence type="ECO:0000313" key="3">
    <source>
        <dbReference type="EMBL" id="KAL3320918.1"/>
    </source>
</evidence>
<dbReference type="AlphaFoldDB" id="A0ABD2QN07"/>
<feature type="compositionally biased region" description="Polar residues" evidence="1">
    <location>
        <begin position="530"/>
        <end position="540"/>
    </location>
</feature>
<sequence length="559" mass="61023">MKASTTHRPARGNKSQYHSGQKMHHNNYPRSHDDPGVLSPPWSTLWSQFVIGQIGEFTMNNGDMITGLVSAISPLCEFGLQLSQTASDLKSHKTSNSLKYKDISKIIIRDVDPIECLEATGFTDEEISKPTIRTSSADHELVPYFDNNESADHEYDFSSSTEAFTPQEMFRKNEQEFQVVSSFKEDLEGYTTKIDTSAPDYEEKLKHYTKVAAEIEGTTAADEDEALDMENDEEKYSSVYRGPSLQSRGALNRGSRGNGSSRSMNDFQQTGPRRMTKNPASMKNYNGVLAEPNKINGSQSRPYMLRPVKGDLPEDVKVEQKSVLPNQERVSASLSPALSSPKWPEKRSDSSLSASIASISIAQETPAADHKPKFDFDLDAPEFNPVGPVLEPVARPVEPLTTASIPQASLVAYSQPSHPVQSPSQNGSIHYATHTAPQFQTMPSIPGYPMAAAAQSNRDSDSLFDQGDGVDATKSEVDAVSAATSTQYYGIDLESDGRSRGAANAIADLPEYDANAANGTATAIIADENAYSSTDANQPSEFDGTGKRHATRHTHVQHN</sequence>
<dbReference type="Proteomes" id="UP001626550">
    <property type="component" value="Unassembled WGS sequence"/>
</dbReference>
<feature type="compositionally biased region" description="Low complexity" evidence="1">
    <location>
        <begin position="331"/>
        <end position="341"/>
    </location>
</feature>
<feature type="region of interest" description="Disordered" evidence="1">
    <location>
        <begin position="321"/>
        <end position="349"/>
    </location>
</feature>
<feature type="region of interest" description="Disordered" evidence="1">
    <location>
        <begin position="231"/>
        <end position="281"/>
    </location>
</feature>
<feature type="domain" description="LsmAD" evidence="2">
    <location>
        <begin position="177"/>
        <end position="242"/>
    </location>
</feature>
<evidence type="ECO:0000256" key="1">
    <source>
        <dbReference type="SAM" id="MobiDB-lite"/>
    </source>
</evidence>
<evidence type="ECO:0000313" key="4">
    <source>
        <dbReference type="Proteomes" id="UP001626550"/>
    </source>
</evidence>
<evidence type="ECO:0000259" key="2">
    <source>
        <dbReference type="SMART" id="SM01272"/>
    </source>
</evidence>
<feature type="compositionally biased region" description="Basic residues" evidence="1">
    <location>
        <begin position="547"/>
        <end position="559"/>
    </location>
</feature>
<dbReference type="EMBL" id="JBJKFK010000021">
    <property type="protein sequence ID" value="KAL3320918.1"/>
    <property type="molecule type" value="Genomic_DNA"/>
</dbReference>
<feature type="compositionally biased region" description="Low complexity" evidence="1">
    <location>
        <begin position="247"/>
        <end position="263"/>
    </location>
</feature>
<dbReference type="SMART" id="SM01272">
    <property type="entry name" value="LsmAD"/>
    <property type="match status" value="1"/>
</dbReference>
<dbReference type="InterPro" id="IPR009604">
    <property type="entry name" value="LsmAD_domain"/>
</dbReference>
<feature type="region of interest" description="Disordered" evidence="1">
    <location>
        <begin position="1"/>
        <end position="35"/>
    </location>
</feature>
<dbReference type="Pfam" id="PF06741">
    <property type="entry name" value="LsmAD"/>
    <property type="match status" value="1"/>
</dbReference>
<name>A0ABD2QN07_9PLAT</name>
<feature type="region of interest" description="Disordered" evidence="1">
    <location>
        <begin position="530"/>
        <end position="559"/>
    </location>
</feature>
<organism evidence="3 4">
    <name type="scientific">Cichlidogyrus casuarinus</name>
    <dbReference type="NCBI Taxonomy" id="1844966"/>
    <lineage>
        <taxon>Eukaryota</taxon>
        <taxon>Metazoa</taxon>
        <taxon>Spiralia</taxon>
        <taxon>Lophotrochozoa</taxon>
        <taxon>Platyhelminthes</taxon>
        <taxon>Monogenea</taxon>
        <taxon>Monopisthocotylea</taxon>
        <taxon>Dactylogyridea</taxon>
        <taxon>Ancyrocephalidae</taxon>
        <taxon>Cichlidogyrus</taxon>
    </lineage>
</organism>
<keyword evidence="4" id="KW-1185">Reference proteome</keyword>
<feature type="compositionally biased region" description="Polar residues" evidence="1">
    <location>
        <begin position="1"/>
        <end position="19"/>
    </location>
</feature>
<comment type="caution">
    <text evidence="3">The sequence shown here is derived from an EMBL/GenBank/DDBJ whole genome shotgun (WGS) entry which is preliminary data.</text>
</comment>
<accession>A0ABD2QN07</accession>
<protein>
    <submittedName>
        <fullName evidence="3">Ataxin 2-like</fullName>
    </submittedName>
</protein>